<proteinExistence type="predicted"/>
<accession>A0ACB8KE99</accession>
<sequence length="1451" mass="165918">MVESIVTIVLEFVKCLAPPTERRLGYLRNYKANVEKLEAEIDKLKDERRSIQHRVSEAERKGENIEERVEKWLVSANIIIEQAAKFIDDEKTTNKRCLMGLCPNLKTRYQLSKKADTKVKAIVKLREEAGRFVDGISYRTIPEDIWLKSHKGYEAFESRLSTLKAIQNALIDVDVSIIGLYGMGGIGKTTLVKEFARRAIEDKLYDMVVFSEVTQCPDIRKIQEEIAETLGLELSEEAESRRASRLYERLKNEKKILVILDNIWKPLDLGTIGIPFGVEHRGCKLLFTTRDLDVLLRMGSEKNFSIGILNEQEAWRLFKIMAGDYVENRELKSTATSVAKACGGLPIALTTVAKALRKKELPVWKNALQELQTPSEASFDEGVPAEAYSTIELSYKYLRGEQLKKTFLLCSLITPAPIMDLFKYSMGLGVFKSVHKLEDAHNKLHAWVHQLRDSCLLLEDGGSKYISMHDVVRDVAISIAFRDMNAFVVRNEDDWKWPNADELKKYFAISFKDSIVNDIPEGSESLQLELLFMSPKNSFAVPNIPDNFFKRTKKLRVLDLTRMRLLSLPSSIGLLVNLQTLCLNQSIFGGIDIAIIGKLENLEILSFLQSDIVELPKALGQLTKLRLLDLTDCFRLKVIAPNVISSLIRLEELYMGNCFIEWEVERANSKRSNASLDELMHLPRLTTLEIDVKNESMLPEGFLARKLERFKIHIGNGLFTHPMLFGQHWFKSQLQFLIDSNRKISRELELKLDFMDICSMKLQGINNVEYLRLDKLQGIENVLFNLDTEGFSQLKVLWVQNNPDFFCIVDSREMVACDAFPLLESLALHNLINMERICIDRLKVESFNELKNIEVYNCDKLSNIFWLSTTKCLPRLERIAVINCSKMKEIFAIGEEVDNAIEKIEFAQLRSLSLGNLPEVTSFCREVETPSASPNRQVSQEESTTMYCSSEITLDISTLLFNEKVALPNLEALEISEINVDKIWHYNQIPAAVFPHFQSLTRLIVWGCHKLKYIFSASMIGSLKQLQRLEIRSCEDLQEIISENRADQVIPYFVFPQLTTLILHDLPKLRCLYPGMHTSEWPALEILLVYRCDRLKIFAADLSQNNGNDQLGIPAQQPLLPLEKILPNLTELSLCGKDVKMILQADFPQHLFGSLRDLGIAADDSACFPIWNVLERFHNLEMLVLCYFSFHEEVFSMEGCLEKHVGKLAMIKELELYRHYHLKQLCKQDSKFGPIFQYLEILRVYHCQSLLILLPSSSVSFGNVTKLVAFDCKKLIHLVTSSTAKTLVRLVSLCVYGCRAVTEVVINDKDGVEKEEIVFRKLKRLELRDLDSLTSFCSANYTFKFPSLQDLSVIGCPKLKIFTTGESSTPPRVNVWYGETSNQRRWASNDLNTTIQQLHAEKEQYRYKLRQGNTSLDVHNAFVLESILIACKLSRQGMQSGLAVALHTFQR</sequence>
<evidence type="ECO:0000313" key="1">
    <source>
        <dbReference type="EMBL" id="KAH9752701.1"/>
    </source>
</evidence>
<protein>
    <submittedName>
        <fullName evidence="1">Disease resistance protein</fullName>
    </submittedName>
</protein>
<organism evidence="1 2">
    <name type="scientific">Citrus sinensis</name>
    <name type="common">Sweet orange</name>
    <name type="synonym">Citrus aurantium var. sinensis</name>
    <dbReference type="NCBI Taxonomy" id="2711"/>
    <lineage>
        <taxon>Eukaryota</taxon>
        <taxon>Viridiplantae</taxon>
        <taxon>Streptophyta</taxon>
        <taxon>Embryophyta</taxon>
        <taxon>Tracheophyta</taxon>
        <taxon>Spermatophyta</taxon>
        <taxon>Magnoliopsida</taxon>
        <taxon>eudicotyledons</taxon>
        <taxon>Gunneridae</taxon>
        <taxon>Pentapetalae</taxon>
        <taxon>rosids</taxon>
        <taxon>malvids</taxon>
        <taxon>Sapindales</taxon>
        <taxon>Rutaceae</taxon>
        <taxon>Aurantioideae</taxon>
        <taxon>Citrus</taxon>
    </lineage>
</organism>
<reference evidence="2" key="1">
    <citation type="journal article" date="2023" name="Hortic. Res.">
        <title>A chromosome-level phased genome enabling allele-level studies in sweet orange: a case study on citrus Huanglongbing tolerance.</title>
        <authorList>
            <person name="Wu B."/>
            <person name="Yu Q."/>
            <person name="Deng Z."/>
            <person name="Duan Y."/>
            <person name="Luo F."/>
            <person name="Gmitter F. Jr."/>
        </authorList>
    </citation>
    <scope>NUCLEOTIDE SEQUENCE [LARGE SCALE GENOMIC DNA]</scope>
    <source>
        <strain evidence="2">cv. Valencia</strain>
    </source>
</reference>
<keyword evidence="2" id="KW-1185">Reference proteome</keyword>
<name>A0ACB8KE99_CITSI</name>
<dbReference type="Proteomes" id="UP000829398">
    <property type="component" value="Chromosome 5"/>
</dbReference>
<dbReference type="EMBL" id="CM039174">
    <property type="protein sequence ID" value="KAH9752701.1"/>
    <property type="molecule type" value="Genomic_DNA"/>
</dbReference>
<evidence type="ECO:0000313" key="2">
    <source>
        <dbReference type="Proteomes" id="UP000829398"/>
    </source>
</evidence>
<gene>
    <name evidence="1" type="ORF">KPL71_014803</name>
</gene>
<comment type="caution">
    <text evidence="1">The sequence shown here is derived from an EMBL/GenBank/DDBJ whole genome shotgun (WGS) entry which is preliminary data.</text>
</comment>